<dbReference type="OrthoDB" id="10365461at2759"/>
<evidence type="ECO:0000313" key="2">
    <source>
        <dbReference type="EMBL" id="KAG8629344.1"/>
    </source>
</evidence>
<comment type="caution">
    <text evidence="2">The sequence shown here is derived from an EMBL/GenBank/DDBJ whole genome shotgun (WGS) entry which is preliminary data.</text>
</comment>
<sequence>MILHAILTTIMSSRSVSCCINGQDEYDIPVVDPSTSKIDCPSERICRSLRSRARLLRRAHRLLAATQACPPFYAPSAKVKSLLVCSVQPHHTTHEALQILQADTERAMIVVDYLAAMVYKNIDNELVLMRAGVQAAPRTFRSRPRILLHAYHQTSCTLFHPSLGLISQSGIQPTAKPATSVLSYSWTLPETIDGASHADRSSGSDSPWIPLHRDIRSVLRMIAKDAPTYFHDDEQNEWRVAVVSVGMMQRLDVSYGRSDRLLRWTGKYGLTKLHPLVVKQVLDSRYQALEWIPRQCMVTISGEDFREVCDELGISADIGVPRLAELLMAKLPASFPV</sequence>
<protein>
    <submittedName>
        <fullName evidence="2">Uncharacterized protein</fullName>
    </submittedName>
</protein>
<dbReference type="EMBL" id="JAESVG020000003">
    <property type="protein sequence ID" value="KAG8629344.1"/>
    <property type="molecule type" value="Genomic_DNA"/>
</dbReference>
<keyword evidence="3" id="KW-1185">Reference proteome</keyword>
<organism evidence="2 3">
    <name type="scientific">Elsinoe batatas</name>
    <dbReference type="NCBI Taxonomy" id="2601811"/>
    <lineage>
        <taxon>Eukaryota</taxon>
        <taxon>Fungi</taxon>
        <taxon>Dikarya</taxon>
        <taxon>Ascomycota</taxon>
        <taxon>Pezizomycotina</taxon>
        <taxon>Dothideomycetes</taxon>
        <taxon>Dothideomycetidae</taxon>
        <taxon>Myriangiales</taxon>
        <taxon>Elsinoaceae</taxon>
        <taxon>Elsinoe</taxon>
    </lineage>
</organism>
<feature type="chain" id="PRO_5035476484" evidence="1">
    <location>
        <begin position="19"/>
        <end position="337"/>
    </location>
</feature>
<keyword evidence="1" id="KW-0732">Signal</keyword>
<accession>A0A8K0L442</accession>
<evidence type="ECO:0000256" key="1">
    <source>
        <dbReference type="SAM" id="SignalP"/>
    </source>
</evidence>
<dbReference type="AlphaFoldDB" id="A0A8K0L442"/>
<gene>
    <name evidence="2" type="ORF">KVT40_003209</name>
</gene>
<dbReference type="Proteomes" id="UP000809789">
    <property type="component" value="Unassembled WGS sequence"/>
</dbReference>
<name>A0A8K0L442_9PEZI</name>
<evidence type="ECO:0000313" key="3">
    <source>
        <dbReference type="Proteomes" id="UP000809789"/>
    </source>
</evidence>
<feature type="signal peptide" evidence="1">
    <location>
        <begin position="1"/>
        <end position="18"/>
    </location>
</feature>
<proteinExistence type="predicted"/>
<reference evidence="2" key="1">
    <citation type="submission" date="2021-07" db="EMBL/GenBank/DDBJ databases">
        <title>Elsinoe batatas strain:CRI-CJ2 Genome sequencing and assembly.</title>
        <authorList>
            <person name="Huang L."/>
        </authorList>
    </citation>
    <scope>NUCLEOTIDE SEQUENCE</scope>
    <source>
        <strain evidence="2">CRI-CJ2</strain>
    </source>
</reference>